<dbReference type="PANTHER" id="PTHR42827">
    <property type="entry name" value="IRON-SULFUR CLUSTER-BINDING PROTEIN-RELATED"/>
    <property type="match status" value="1"/>
</dbReference>
<reference evidence="1 2" key="1">
    <citation type="submission" date="2024-04" db="EMBL/GenBank/DDBJ databases">
        <title>Isolation and characterization of novel acetogenic strains of the genera Terrisporobacter and Acetoanaerobium.</title>
        <authorList>
            <person name="Boeer T."/>
            <person name="Schueler M.A."/>
            <person name="Lueschen A."/>
            <person name="Eysell L."/>
            <person name="Droege J."/>
            <person name="Heinemann M."/>
            <person name="Engelhardt L."/>
            <person name="Basen M."/>
            <person name="Daniel R."/>
        </authorList>
    </citation>
    <scope>NUCLEOTIDE SEQUENCE [LARGE SCALE GENOMIC DNA]</scope>
    <source>
        <strain evidence="1 2">ELB</strain>
    </source>
</reference>
<accession>A0ABZ3FEK9</accession>
<dbReference type="EMBL" id="CP154622">
    <property type="protein sequence ID" value="XAM41204.1"/>
    <property type="molecule type" value="Genomic_DNA"/>
</dbReference>
<protein>
    <recommendedName>
        <fullName evidence="3">Epoxyqueuosine reductase</fullName>
    </recommendedName>
</protein>
<gene>
    <name evidence="1" type="ORF">TPELB_15150</name>
</gene>
<dbReference type="PANTHER" id="PTHR42827:SF1">
    <property type="entry name" value="IRON-SULFUR CLUSTER-BINDING PROTEIN"/>
    <property type="match status" value="1"/>
</dbReference>
<name>A0ABZ3FEK9_9FIRM</name>
<dbReference type="Proteomes" id="UP001477947">
    <property type="component" value="Chromosome"/>
</dbReference>
<proteinExistence type="predicted"/>
<evidence type="ECO:0000313" key="1">
    <source>
        <dbReference type="EMBL" id="XAM41204.1"/>
    </source>
</evidence>
<organism evidence="1 2">
    <name type="scientific">Terrisporobacter petrolearius</name>
    <dbReference type="NCBI Taxonomy" id="1460447"/>
    <lineage>
        <taxon>Bacteria</taxon>
        <taxon>Bacillati</taxon>
        <taxon>Bacillota</taxon>
        <taxon>Clostridia</taxon>
        <taxon>Peptostreptococcales</taxon>
        <taxon>Peptostreptococcaceae</taxon>
        <taxon>Terrisporobacter</taxon>
    </lineage>
</organism>
<evidence type="ECO:0008006" key="3">
    <source>
        <dbReference type="Google" id="ProtNLM"/>
    </source>
</evidence>
<sequence length="252" mass="28825">MVNDVIKLINDFVVQYHEVQQPETILRSPIIGFADEKFKSLKQIIGSNHALLQDIVPGAKCVIVFFLHFSEEIIRSNIPNEESSRAWDIANIDTNNLIIKLNKLVYDWIEKQGYHASLLPPTYNYDQEKSISDWSHKSAPYIAGIGKFGVHDVLITEQGCCCRMGSIITDMKLEPTRFIDEEFRLFYRNGSCKVCIKRCPNHGFELEESSVKYDRYKCNEQIYDKIVPIYPSVTGDACGKCMCNVPCTTKIP</sequence>
<keyword evidence="2" id="KW-1185">Reference proteome</keyword>
<evidence type="ECO:0000313" key="2">
    <source>
        <dbReference type="Proteomes" id="UP001477947"/>
    </source>
</evidence>